<protein>
    <submittedName>
        <fullName evidence="1">Uncharacterized protein</fullName>
    </submittedName>
</protein>
<name>L8J8Q4_9GAMM</name>
<keyword evidence="2" id="KW-1185">Reference proteome</keyword>
<proteinExistence type="predicted"/>
<evidence type="ECO:0000313" key="2">
    <source>
        <dbReference type="Proteomes" id="UP000011134"/>
    </source>
</evidence>
<organism evidence="1 2">
    <name type="scientific">Photobacterium marinum</name>
    <dbReference type="NCBI Taxonomy" id="1056511"/>
    <lineage>
        <taxon>Bacteria</taxon>
        <taxon>Pseudomonadati</taxon>
        <taxon>Pseudomonadota</taxon>
        <taxon>Gammaproteobacteria</taxon>
        <taxon>Vibrionales</taxon>
        <taxon>Vibrionaceae</taxon>
        <taxon>Photobacterium</taxon>
    </lineage>
</organism>
<reference evidence="1 2" key="1">
    <citation type="submission" date="2012-12" db="EMBL/GenBank/DDBJ databases">
        <title>Genome Assembly of Photobacterium sp. AK15.</title>
        <authorList>
            <person name="Khatri I."/>
            <person name="Vaidya B."/>
            <person name="Srinivas T.N.R."/>
            <person name="Subramanian S."/>
            <person name="Pinnaka A."/>
        </authorList>
    </citation>
    <scope>NUCLEOTIDE SEQUENCE [LARGE SCALE GENOMIC DNA]</scope>
    <source>
        <strain evidence="1 2">AK15</strain>
    </source>
</reference>
<gene>
    <name evidence="1" type="ORF">C942_02401</name>
</gene>
<dbReference type="Proteomes" id="UP000011134">
    <property type="component" value="Unassembled WGS sequence"/>
</dbReference>
<dbReference type="PATRIC" id="fig|1056511.3.peg.3476"/>
<accession>L8J8Q4</accession>
<evidence type="ECO:0000313" key="1">
    <source>
        <dbReference type="EMBL" id="ELR64588.1"/>
    </source>
</evidence>
<dbReference type="EMBL" id="AMZO01000025">
    <property type="protein sequence ID" value="ELR64588.1"/>
    <property type="molecule type" value="Genomic_DNA"/>
</dbReference>
<comment type="caution">
    <text evidence="1">The sequence shown here is derived from an EMBL/GenBank/DDBJ whole genome shotgun (WGS) entry which is preliminary data.</text>
</comment>
<dbReference type="AlphaFoldDB" id="L8J8Q4"/>
<sequence>MRVESQQKSGRTIGRQNISMIQQEGGLLHNCPTVVRLITDTVKLDY</sequence>